<dbReference type="RefSeq" id="WP_028247171.1">
    <property type="nucleotide sequence ID" value="NZ_FMWK01000015.1"/>
</dbReference>
<name>A0A1G5S4B8_PSEXY</name>
<evidence type="ECO:0000313" key="1">
    <source>
        <dbReference type="EMBL" id="SCZ80680.1"/>
    </source>
</evidence>
<organism evidence="1 2">
    <name type="scientific">Pseudobutyrivibrio xylanivorans</name>
    <dbReference type="NCBI Taxonomy" id="185007"/>
    <lineage>
        <taxon>Bacteria</taxon>
        <taxon>Bacillati</taxon>
        <taxon>Bacillota</taxon>
        <taxon>Clostridia</taxon>
        <taxon>Lachnospirales</taxon>
        <taxon>Lachnospiraceae</taxon>
        <taxon>Pseudobutyrivibrio</taxon>
    </lineage>
</organism>
<accession>A0A1G5S4B8</accession>
<gene>
    <name evidence="1" type="ORF">SAMN02910350_02425</name>
</gene>
<sequence>MSEETITLRKNPSRKECEKVIKKILMTEVLERGTNEHFKTAADFMSYFQSLYPASDSLTKQVQRAVKALGMPKDERGYFIINKTEDQLNQDKEIAFLLKKTRAELVPLPEYETLFLKADGQYKDYLYQLLSESATFEDKVITMINSSNGILLYTTNAHQLEILVNSLINR</sequence>
<dbReference type="EMBL" id="FMWK01000015">
    <property type="protein sequence ID" value="SCZ80680.1"/>
    <property type="molecule type" value="Genomic_DNA"/>
</dbReference>
<proteinExistence type="predicted"/>
<protein>
    <submittedName>
        <fullName evidence="1">Uncharacterized protein</fullName>
    </submittedName>
</protein>
<reference evidence="1 2" key="1">
    <citation type="submission" date="2016-10" db="EMBL/GenBank/DDBJ databases">
        <authorList>
            <person name="de Groot N.N."/>
        </authorList>
    </citation>
    <scope>NUCLEOTIDE SEQUENCE [LARGE SCALE GENOMIC DNA]</scope>
    <source>
        <strain evidence="1 2">DSM 10317</strain>
    </source>
</reference>
<dbReference type="AlphaFoldDB" id="A0A1G5S4B8"/>
<dbReference type="Proteomes" id="UP000199428">
    <property type="component" value="Unassembled WGS sequence"/>
</dbReference>
<evidence type="ECO:0000313" key="2">
    <source>
        <dbReference type="Proteomes" id="UP000199428"/>
    </source>
</evidence>